<name>A0ABU3B6P5_9GAMM</name>
<organism evidence="2 3">
    <name type="scientific">Spectribacter acetivorans</name>
    <dbReference type="NCBI Taxonomy" id="3075603"/>
    <lineage>
        <taxon>Bacteria</taxon>
        <taxon>Pseudomonadati</taxon>
        <taxon>Pseudomonadota</taxon>
        <taxon>Gammaproteobacteria</taxon>
        <taxon>Salinisphaerales</taxon>
        <taxon>Salinisphaeraceae</taxon>
        <taxon>Spectribacter</taxon>
    </lineage>
</organism>
<dbReference type="PROSITE" id="PS50206">
    <property type="entry name" value="RHODANESE_3"/>
    <property type="match status" value="1"/>
</dbReference>
<dbReference type="PANTHER" id="PTHR44086">
    <property type="entry name" value="THIOSULFATE SULFURTRANSFERASE RDL2, MITOCHONDRIAL-RELATED"/>
    <property type="match status" value="1"/>
</dbReference>
<evidence type="ECO:0000313" key="2">
    <source>
        <dbReference type="EMBL" id="MDT0618131.1"/>
    </source>
</evidence>
<feature type="domain" description="Rhodanese" evidence="1">
    <location>
        <begin position="31"/>
        <end position="127"/>
    </location>
</feature>
<dbReference type="Gene3D" id="3.40.250.10">
    <property type="entry name" value="Rhodanese-like domain"/>
    <property type="match status" value="1"/>
</dbReference>
<dbReference type="PANTHER" id="PTHR44086:SF13">
    <property type="entry name" value="THIOSULFATE SULFURTRANSFERASE PSPE"/>
    <property type="match status" value="1"/>
</dbReference>
<reference evidence="2 3" key="1">
    <citation type="submission" date="2023-09" db="EMBL/GenBank/DDBJ databases">
        <authorList>
            <person name="Rey-Velasco X."/>
        </authorList>
    </citation>
    <scope>NUCLEOTIDE SEQUENCE [LARGE SCALE GENOMIC DNA]</scope>
    <source>
        <strain evidence="2 3">P385</strain>
    </source>
</reference>
<protein>
    <submittedName>
        <fullName evidence="2">Rhodanese-like domain-containing protein</fullName>
    </submittedName>
</protein>
<proteinExistence type="predicted"/>
<dbReference type="EMBL" id="JAVRHY010000004">
    <property type="protein sequence ID" value="MDT0618131.1"/>
    <property type="molecule type" value="Genomic_DNA"/>
</dbReference>
<accession>A0ABU3B6P5</accession>
<dbReference type="SUPFAM" id="SSF52821">
    <property type="entry name" value="Rhodanese/Cell cycle control phosphatase"/>
    <property type="match status" value="1"/>
</dbReference>
<comment type="caution">
    <text evidence="2">The sequence shown here is derived from an EMBL/GenBank/DDBJ whole genome shotgun (WGS) entry which is preliminary data.</text>
</comment>
<dbReference type="Pfam" id="PF00581">
    <property type="entry name" value="Rhodanese"/>
    <property type="match status" value="1"/>
</dbReference>
<sequence>MSEAVTAAAMVEAAERDIRTLSVDEAADWLGREDVLFVDVRDIRELDRDGRIPGAYHCPRGMLEFWLDPASPYHKPDLAAAPQLLFFCRSGWRSALAAHTAYRMGRDDAAHIAGGFEAWRDAGHQLA</sequence>
<keyword evidence="3" id="KW-1185">Reference proteome</keyword>
<dbReference type="CDD" id="cd01447">
    <property type="entry name" value="Polysulfide_ST"/>
    <property type="match status" value="1"/>
</dbReference>
<dbReference type="SMART" id="SM00450">
    <property type="entry name" value="RHOD"/>
    <property type="match status" value="1"/>
</dbReference>
<evidence type="ECO:0000259" key="1">
    <source>
        <dbReference type="PROSITE" id="PS50206"/>
    </source>
</evidence>
<evidence type="ECO:0000313" key="3">
    <source>
        <dbReference type="Proteomes" id="UP001259982"/>
    </source>
</evidence>
<dbReference type="InterPro" id="IPR036873">
    <property type="entry name" value="Rhodanese-like_dom_sf"/>
</dbReference>
<dbReference type="RefSeq" id="WP_311658189.1">
    <property type="nucleotide sequence ID" value="NZ_JAVRHY010000004.1"/>
</dbReference>
<dbReference type="InterPro" id="IPR001763">
    <property type="entry name" value="Rhodanese-like_dom"/>
</dbReference>
<dbReference type="Proteomes" id="UP001259982">
    <property type="component" value="Unassembled WGS sequence"/>
</dbReference>
<gene>
    <name evidence="2" type="ORF">RM531_06570</name>
</gene>